<keyword evidence="2" id="KW-1185">Reference proteome</keyword>
<organism evidence="1 2">
    <name type="scientific">Candidatus Afipia apatlaquensis</name>
    <dbReference type="NCBI Taxonomy" id="2712852"/>
    <lineage>
        <taxon>Bacteria</taxon>
        <taxon>Pseudomonadati</taxon>
        <taxon>Pseudomonadota</taxon>
        <taxon>Alphaproteobacteria</taxon>
        <taxon>Hyphomicrobiales</taxon>
        <taxon>Nitrobacteraceae</taxon>
        <taxon>Afipia</taxon>
    </lineage>
</organism>
<feature type="non-terminal residue" evidence="1">
    <location>
        <position position="1"/>
    </location>
</feature>
<name>A0A7C9RFD0_9BRAD</name>
<dbReference type="EMBL" id="JAAMRR010000673">
    <property type="protein sequence ID" value="NGX96063.1"/>
    <property type="molecule type" value="Genomic_DNA"/>
</dbReference>
<evidence type="ECO:0000313" key="1">
    <source>
        <dbReference type="EMBL" id="NGX96063.1"/>
    </source>
</evidence>
<accession>A0A7C9RFD0</accession>
<dbReference type="AlphaFoldDB" id="A0A7C9RFD0"/>
<comment type="caution">
    <text evidence="1">The sequence shown here is derived from an EMBL/GenBank/DDBJ whole genome shotgun (WGS) entry which is preliminary data.</text>
</comment>
<protein>
    <submittedName>
        <fullName evidence="1">Uncharacterized protein</fullName>
    </submittedName>
</protein>
<dbReference type="Proteomes" id="UP000480266">
    <property type="component" value="Unassembled WGS sequence"/>
</dbReference>
<evidence type="ECO:0000313" key="2">
    <source>
        <dbReference type="Proteomes" id="UP000480266"/>
    </source>
</evidence>
<sequence>GRSKLSFYCGYFIALARDGADECLDSFLQIDVHFATMLIAVPIRKQSDPAM</sequence>
<reference evidence="1" key="1">
    <citation type="submission" date="2020-02" db="EMBL/GenBank/DDBJ databases">
        <title>Draft genome sequence of Candidatus Afipia apatlaquensis IBT-C3, a potential strain for decolorization of textile dyes.</title>
        <authorList>
            <person name="Sanchez-Reyes A."/>
            <person name="Breton-Deval L."/>
            <person name="Mangelson H."/>
            <person name="Sanchez-Flores A."/>
        </authorList>
    </citation>
    <scope>NUCLEOTIDE SEQUENCE [LARGE SCALE GENOMIC DNA]</scope>
    <source>
        <strain evidence="1">IBT-C3</strain>
    </source>
</reference>
<proteinExistence type="predicted"/>
<gene>
    <name evidence="1" type="ORF">G4V63_12820</name>
</gene>